<evidence type="ECO:0000313" key="7">
    <source>
        <dbReference type="Proteomes" id="UP000228380"/>
    </source>
</evidence>
<evidence type="ECO:0000256" key="4">
    <source>
        <dbReference type="PROSITE-ProRule" id="PRU00175"/>
    </source>
</evidence>
<gene>
    <name evidence="8" type="primary">LOC103724352</name>
</gene>
<name>A0A8B7D5T6_PHODC</name>
<dbReference type="GO" id="GO:0004842">
    <property type="term" value="F:ubiquitin-protein transferase activity"/>
    <property type="evidence" value="ECO:0007669"/>
    <property type="project" value="TreeGrafter"/>
</dbReference>
<dbReference type="OrthoDB" id="1711136at2759"/>
<evidence type="ECO:0000256" key="2">
    <source>
        <dbReference type="ARBA" id="ARBA00022771"/>
    </source>
</evidence>
<organism evidence="7 8">
    <name type="scientific">Phoenix dactylifera</name>
    <name type="common">Date palm</name>
    <dbReference type="NCBI Taxonomy" id="42345"/>
    <lineage>
        <taxon>Eukaryota</taxon>
        <taxon>Viridiplantae</taxon>
        <taxon>Streptophyta</taxon>
        <taxon>Embryophyta</taxon>
        <taxon>Tracheophyta</taxon>
        <taxon>Spermatophyta</taxon>
        <taxon>Magnoliopsida</taxon>
        <taxon>Liliopsida</taxon>
        <taxon>Arecaceae</taxon>
        <taxon>Coryphoideae</taxon>
        <taxon>Phoeniceae</taxon>
        <taxon>Phoenix</taxon>
    </lineage>
</organism>
<evidence type="ECO:0000256" key="3">
    <source>
        <dbReference type="ARBA" id="ARBA00022833"/>
    </source>
</evidence>
<evidence type="ECO:0000259" key="6">
    <source>
        <dbReference type="PROSITE" id="PS50089"/>
    </source>
</evidence>
<feature type="domain" description="RING-type" evidence="6">
    <location>
        <begin position="367"/>
        <end position="402"/>
    </location>
</feature>
<feature type="coiled-coil region" evidence="5">
    <location>
        <begin position="248"/>
        <end position="282"/>
    </location>
</feature>
<dbReference type="RefSeq" id="XP_008813803.2">
    <property type="nucleotide sequence ID" value="XM_008815581.3"/>
</dbReference>
<keyword evidence="1" id="KW-0479">Metal-binding</keyword>
<sequence>MRRERGGGFKYKGTGGKSSGCLRIRSLSGLAWRGRRSSSAIMVVQAQHPSNAFAPDFRVSVKGSLPGTTPTNALLESYSHLGEQQKIFVNGAGISDPGSELTCNASGSRKRNREDDEVMVLPQPGPSNQLEQYHHHHHHQISHGLGFATTAAAGVPKLPEKAIPATLINPNCAGLQLPHEQSRLQGSAGTSTSGRPPAISPLAQDLLSHLYHQGLEIDALVRFQSEKIRSGLEEARKRHCRALISILEQRAVKRLKEKEAELESVSRRNAELEEKARQIAAESQIWFDVAKNNEAIAASLRTTLEQALLQNAASGSGGRVKEGYGDSDGAPFLADDAQSCCFEEAAVAERGITGGGQEEGLRRRRWCKVCQQKEVDVLLLPCRHLCLCRDCESMVHTCPICQSLKNESFQIFMG</sequence>
<dbReference type="GO" id="GO:0008270">
    <property type="term" value="F:zinc ion binding"/>
    <property type="evidence" value="ECO:0007669"/>
    <property type="project" value="UniProtKB-KW"/>
</dbReference>
<dbReference type="PANTHER" id="PTHR42647">
    <property type="entry name" value="SBP (S-RIBONUCLEASE BINDING PROTEIN) FAMILY PROTEIN"/>
    <property type="match status" value="1"/>
</dbReference>
<evidence type="ECO:0000256" key="5">
    <source>
        <dbReference type="SAM" id="Coils"/>
    </source>
</evidence>
<protein>
    <submittedName>
        <fullName evidence="8">Probable BOI-related E3 ubiquitin-protein ligase 2</fullName>
    </submittedName>
</protein>
<keyword evidence="2 4" id="KW-0863">Zinc-finger</keyword>
<dbReference type="InterPro" id="IPR001841">
    <property type="entry name" value="Znf_RING"/>
</dbReference>
<dbReference type="Gene3D" id="3.30.40.10">
    <property type="entry name" value="Zinc/RING finger domain, C3HC4 (zinc finger)"/>
    <property type="match status" value="1"/>
</dbReference>
<dbReference type="PROSITE" id="PS50089">
    <property type="entry name" value="ZF_RING_2"/>
    <property type="match status" value="1"/>
</dbReference>
<keyword evidence="7" id="KW-1185">Reference proteome</keyword>
<proteinExistence type="predicted"/>
<dbReference type="InterPro" id="IPR013083">
    <property type="entry name" value="Znf_RING/FYVE/PHD"/>
</dbReference>
<evidence type="ECO:0000313" key="8">
    <source>
        <dbReference type="RefSeq" id="XP_008813803.2"/>
    </source>
</evidence>
<keyword evidence="5" id="KW-0175">Coiled coil</keyword>
<dbReference type="CDD" id="cd16649">
    <property type="entry name" value="mRING-HC-C3HC5_CGRF1-like"/>
    <property type="match status" value="1"/>
</dbReference>
<dbReference type="AlphaFoldDB" id="A0A8B7D5T6"/>
<keyword evidence="3" id="KW-0862">Zinc</keyword>
<dbReference type="PANTHER" id="PTHR42647:SF72">
    <property type="entry name" value="EF-HAND CALCIUM-BINDING DOMAIN-CONTAINING PROTEIN 4A"/>
    <property type="match status" value="1"/>
</dbReference>
<dbReference type="KEGG" id="pda:103724352"/>
<dbReference type="FunFam" id="3.30.40.10:FF:000239">
    <property type="entry name" value="probable BOI-related E3 ubiquitin-protein ligase 2"/>
    <property type="match status" value="1"/>
</dbReference>
<reference evidence="8" key="1">
    <citation type="submission" date="2025-08" db="UniProtKB">
        <authorList>
            <consortium name="RefSeq"/>
        </authorList>
    </citation>
    <scope>IDENTIFICATION</scope>
    <source>
        <tissue evidence="8">Young leaves</tissue>
    </source>
</reference>
<dbReference type="Proteomes" id="UP000228380">
    <property type="component" value="Unplaced"/>
</dbReference>
<dbReference type="Pfam" id="PF13920">
    <property type="entry name" value="zf-C3HC4_3"/>
    <property type="match status" value="1"/>
</dbReference>
<dbReference type="GeneID" id="103724352"/>
<accession>A0A8B7D5T6</accession>
<evidence type="ECO:0000256" key="1">
    <source>
        <dbReference type="ARBA" id="ARBA00022723"/>
    </source>
</evidence>